<comment type="subcellular location">
    <subcellularLocation>
        <location evidence="1">Mitochondrion membrane</location>
        <topology evidence="1">Multi-pass membrane protein</topology>
    </subcellularLocation>
</comment>
<protein>
    <submittedName>
        <fullName evidence="12">Mitochondrial carrier</fullName>
    </submittedName>
</protein>
<dbReference type="GO" id="GO:0022857">
    <property type="term" value="F:transmembrane transporter activity"/>
    <property type="evidence" value="ECO:0007669"/>
    <property type="project" value="TreeGrafter"/>
</dbReference>
<dbReference type="EMBL" id="KZ825173">
    <property type="protein sequence ID" value="PYI16168.1"/>
    <property type="molecule type" value="Genomic_DNA"/>
</dbReference>
<feature type="repeat" description="Solcar" evidence="10">
    <location>
        <begin position="56"/>
        <end position="143"/>
    </location>
</feature>
<evidence type="ECO:0000256" key="9">
    <source>
        <dbReference type="ARBA" id="ARBA00023136"/>
    </source>
</evidence>
<dbReference type="InterPro" id="IPR018108">
    <property type="entry name" value="MCP_transmembrane"/>
</dbReference>
<comment type="similarity">
    <text evidence="2 11">Belongs to the mitochondrial carrier (TC 2.A.29) family.</text>
</comment>
<evidence type="ECO:0000256" key="1">
    <source>
        <dbReference type="ARBA" id="ARBA00004225"/>
    </source>
</evidence>
<dbReference type="OMA" id="WISRAFI"/>
<organism evidence="12 13">
    <name type="scientific">Aspergillus violaceofuscus (strain CBS 115571)</name>
    <dbReference type="NCBI Taxonomy" id="1450538"/>
    <lineage>
        <taxon>Eukaryota</taxon>
        <taxon>Fungi</taxon>
        <taxon>Dikarya</taxon>
        <taxon>Ascomycota</taxon>
        <taxon>Pezizomycotina</taxon>
        <taxon>Eurotiomycetes</taxon>
        <taxon>Eurotiomycetidae</taxon>
        <taxon>Eurotiales</taxon>
        <taxon>Aspergillaceae</taxon>
        <taxon>Aspergillus</taxon>
    </lineage>
</organism>
<keyword evidence="8" id="KW-0496">Mitochondrion</keyword>
<proteinExistence type="inferred from homology"/>
<dbReference type="Proteomes" id="UP000249829">
    <property type="component" value="Unassembled WGS sequence"/>
</dbReference>
<evidence type="ECO:0000256" key="2">
    <source>
        <dbReference type="ARBA" id="ARBA00006375"/>
    </source>
</evidence>
<keyword evidence="6" id="KW-0999">Mitochondrion inner membrane</keyword>
<evidence type="ECO:0000256" key="6">
    <source>
        <dbReference type="ARBA" id="ARBA00022792"/>
    </source>
</evidence>
<dbReference type="PROSITE" id="PS50920">
    <property type="entry name" value="SOLCAR"/>
    <property type="match status" value="1"/>
</dbReference>
<dbReference type="PANTHER" id="PTHR45624">
    <property type="entry name" value="MITOCHONDRIAL BASIC AMINO ACIDS TRANSPORTER-RELATED"/>
    <property type="match status" value="1"/>
</dbReference>
<evidence type="ECO:0000256" key="3">
    <source>
        <dbReference type="ARBA" id="ARBA00022448"/>
    </source>
</evidence>
<dbReference type="InterPro" id="IPR050567">
    <property type="entry name" value="Mitochondrial_Carrier"/>
</dbReference>
<dbReference type="PANTHER" id="PTHR45624:SF26">
    <property type="entry name" value="CARRIER PROTEIN, PUTATIVE (AFU_ORTHOLOGUE AFUA_1G07710)-RELATED"/>
    <property type="match status" value="1"/>
</dbReference>
<evidence type="ECO:0000313" key="12">
    <source>
        <dbReference type="EMBL" id="PYI16168.1"/>
    </source>
</evidence>
<keyword evidence="4 10" id="KW-0812">Transmembrane</keyword>
<evidence type="ECO:0000256" key="11">
    <source>
        <dbReference type="RuleBase" id="RU000488"/>
    </source>
</evidence>
<evidence type="ECO:0000256" key="10">
    <source>
        <dbReference type="PROSITE-ProRule" id="PRU00282"/>
    </source>
</evidence>
<keyword evidence="3 11" id="KW-0813">Transport</keyword>
<keyword evidence="7" id="KW-1133">Transmembrane helix</keyword>
<evidence type="ECO:0000256" key="4">
    <source>
        <dbReference type="ARBA" id="ARBA00022692"/>
    </source>
</evidence>
<accession>A0A2V5GXN3</accession>
<dbReference type="STRING" id="1450538.A0A2V5GXN3"/>
<name>A0A2V5GXN3_ASPV1</name>
<keyword evidence="9 10" id="KW-0472">Membrane</keyword>
<gene>
    <name evidence="12" type="ORF">BO99DRAFT_405291</name>
</gene>
<dbReference type="AlphaFoldDB" id="A0A2V5GXN3"/>
<dbReference type="InterPro" id="IPR023395">
    <property type="entry name" value="MCP_dom_sf"/>
</dbReference>
<evidence type="ECO:0000256" key="7">
    <source>
        <dbReference type="ARBA" id="ARBA00022989"/>
    </source>
</evidence>
<keyword evidence="13" id="KW-1185">Reference proteome</keyword>
<dbReference type="SUPFAM" id="SSF103506">
    <property type="entry name" value="Mitochondrial carrier"/>
    <property type="match status" value="1"/>
</dbReference>
<sequence>MHAVRTYGWRFIPNQVMPPLLANAAVGAILYTSYLQVLGSLNEPVSQGIKRIYPPPPPLNTFAAGFIAGTIQSIVAAPLDALQVRLRTSDLLEGQYRSMWHYGHQKLIQIGARGIFAGWGLSFLRDSLGYAFFFSSFEFIKSQAYYSFVTWYYGSLRTLGAQRVHTVQSGNRSVPLIRPHYALEPCFLMAAGVIASVAQQAIQRPLSVIQSIHVTRLEYLDHQANFCPSRRQMLRLYYNAYQETLKRCERKATRVGGWRKWLFRGFARDAIRQVPSTSAGLVIFELVRRKYAFMSDTVYIERDGYSILLP</sequence>
<dbReference type="Pfam" id="PF00153">
    <property type="entry name" value="Mito_carr"/>
    <property type="match status" value="1"/>
</dbReference>
<reference evidence="12 13" key="1">
    <citation type="submission" date="2018-02" db="EMBL/GenBank/DDBJ databases">
        <title>The genomes of Aspergillus section Nigri reveals drivers in fungal speciation.</title>
        <authorList>
            <consortium name="DOE Joint Genome Institute"/>
            <person name="Vesth T.C."/>
            <person name="Nybo J."/>
            <person name="Theobald S."/>
            <person name="Brandl J."/>
            <person name="Frisvad J.C."/>
            <person name="Nielsen K.F."/>
            <person name="Lyhne E.K."/>
            <person name="Kogle M.E."/>
            <person name="Kuo A."/>
            <person name="Riley R."/>
            <person name="Clum A."/>
            <person name="Nolan M."/>
            <person name="Lipzen A."/>
            <person name="Salamov A."/>
            <person name="Henrissat B."/>
            <person name="Wiebenga A."/>
            <person name="De vries R.P."/>
            <person name="Grigoriev I.V."/>
            <person name="Mortensen U.H."/>
            <person name="Andersen M.R."/>
            <person name="Baker S.E."/>
        </authorList>
    </citation>
    <scope>NUCLEOTIDE SEQUENCE [LARGE SCALE GENOMIC DNA]</scope>
    <source>
        <strain evidence="12 13">CBS 115571</strain>
    </source>
</reference>
<dbReference type="Gene3D" id="1.50.40.10">
    <property type="entry name" value="Mitochondrial carrier domain"/>
    <property type="match status" value="1"/>
</dbReference>
<evidence type="ECO:0000256" key="5">
    <source>
        <dbReference type="ARBA" id="ARBA00022737"/>
    </source>
</evidence>
<dbReference type="GO" id="GO:0031966">
    <property type="term" value="C:mitochondrial membrane"/>
    <property type="evidence" value="ECO:0007669"/>
    <property type="project" value="UniProtKB-SubCell"/>
</dbReference>
<evidence type="ECO:0000313" key="13">
    <source>
        <dbReference type="Proteomes" id="UP000249829"/>
    </source>
</evidence>
<evidence type="ECO:0000256" key="8">
    <source>
        <dbReference type="ARBA" id="ARBA00023128"/>
    </source>
</evidence>
<keyword evidence="5" id="KW-0677">Repeat</keyword>